<keyword evidence="6 11" id="KW-0805">Transcription regulation</keyword>
<feature type="compositionally biased region" description="Basic and acidic residues" evidence="12">
    <location>
        <begin position="84"/>
        <end position="115"/>
    </location>
</feature>
<dbReference type="Gene3D" id="1.10.565.10">
    <property type="entry name" value="Retinoid X Receptor"/>
    <property type="match status" value="1"/>
</dbReference>
<proteinExistence type="inferred from homology"/>
<dbReference type="PRINTS" id="PR00047">
    <property type="entry name" value="STROIDFINGER"/>
</dbReference>
<dbReference type="PROSITE" id="PS51843">
    <property type="entry name" value="NR_LBD"/>
    <property type="match status" value="1"/>
</dbReference>
<keyword evidence="7 11" id="KW-0238">DNA-binding</keyword>
<dbReference type="EMBL" id="BTRK01000004">
    <property type="protein sequence ID" value="GMR47308.1"/>
    <property type="molecule type" value="Genomic_DNA"/>
</dbReference>
<evidence type="ECO:0000259" key="14">
    <source>
        <dbReference type="PROSITE" id="PS51843"/>
    </source>
</evidence>
<dbReference type="GO" id="GO:0005634">
    <property type="term" value="C:nucleus"/>
    <property type="evidence" value="ECO:0007669"/>
    <property type="project" value="UniProtKB-SubCell"/>
</dbReference>
<evidence type="ECO:0000256" key="12">
    <source>
        <dbReference type="SAM" id="MobiDB-lite"/>
    </source>
</evidence>
<evidence type="ECO:0000256" key="7">
    <source>
        <dbReference type="ARBA" id="ARBA00023125"/>
    </source>
</evidence>
<protein>
    <recommendedName>
        <fullName evidence="17">Nuclear receptor</fullName>
    </recommendedName>
</protein>
<keyword evidence="9 11" id="KW-0675">Receptor</keyword>
<dbReference type="PROSITE" id="PS51030">
    <property type="entry name" value="NUCLEAR_REC_DBD_2"/>
    <property type="match status" value="1"/>
</dbReference>
<dbReference type="PANTHER" id="PTHR46011:SF6">
    <property type="entry name" value="HIGH ZINC ACTIVATED NUCLEAR RECEPTOR PROTEIN"/>
    <property type="match status" value="1"/>
</dbReference>
<organism evidence="15 16">
    <name type="scientific">Pristionchus mayeri</name>
    <dbReference type="NCBI Taxonomy" id="1317129"/>
    <lineage>
        <taxon>Eukaryota</taxon>
        <taxon>Metazoa</taxon>
        <taxon>Ecdysozoa</taxon>
        <taxon>Nematoda</taxon>
        <taxon>Chromadorea</taxon>
        <taxon>Rhabditida</taxon>
        <taxon>Rhabditina</taxon>
        <taxon>Diplogasteromorpha</taxon>
        <taxon>Diplogasteroidea</taxon>
        <taxon>Neodiplogasteridae</taxon>
        <taxon>Pristionchus</taxon>
    </lineage>
</organism>
<dbReference type="GO" id="GO:0003700">
    <property type="term" value="F:DNA-binding transcription factor activity"/>
    <property type="evidence" value="ECO:0007669"/>
    <property type="project" value="InterPro"/>
</dbReference>
<dbReference type="InterPro" id="IPR001628">
    <property type="entry name" value="Znf_hrmn_rcpt"/>
</dbReference>
<evidence type="ECO:0000256" key="5">
    <source>
        <dbReference type="ARBA" id="ARBA00022833"/>
    </source>
</evidence>
<dbReference type="GO" id="GO:0008270">
    <property type="term" value="F:zinc ion binding"/>
    <property type="evidence" value="ECO:0007669"/>
    <property type="project" value="UniProtKB-KW"/>
</dbReference>
<dbReference type="SUPFAM" id="SSF48508">
    <property type="entry name" value="Nuclear receptor ligand-binding domain"/>
    <property type="match status" value="1"/>
</dbReference>
<evidence type="ECO:0000256" key="11">
    <source>
        <dbReference type="RuleBase" id="RU004334"/>
    </source>
</evidence>
<dbReference type="Pfam" id="PF00104">
    <property type="entry name" value="Hormone_recep"/>
    <property type="match status" value="1"/>
</dbReference>
<evidence type="ECO:0000256" key="8">
    <source>
        <dbReference type="ARBA" id="ARBA00023163"/>
    </source>
</evidence>
<comment type="caution">
    <text evidence="15">The sequence shown here is derived from an EMBL/GenBank/DDBJ whole genome shotgun (WGS) entry which is preliminary data.</text>
</comment>
<evidence type="ECO:0000256" key="1">
    <source>
        <dbReference type="ARBA" id="ARBA00004123"/>
    </source>
</evidence>
<comment type="similarity">
    <text evidence="2 11">Belongs to the nuclear hormone receptor family.</text>
</comment>
<evidence type="ECO:0000256" key="2">
    <source>
        <dbReference type="ARBA" id="ARBA00005993"/>
    </source>
</evidence>
<dbReference type="SUPFAM" id="SSF57716">
    <property type="entry name" value="Glucocorticoid receptor-like (DNA-binding domain)"/>
    <property type="match status" value="1"/>
</dbReference>
<feature type="domain" description="NR LBD" evidence="14">
    <location>
        <begin position="134"/>
        <end position="418"/>
    </location>
</feature>
<dbReference type="Pfam" id="PF00105">
    <property type="entry name" value="zf-C4"/>
    <property type="match status" value="1"/>
</dbReference>
<gene>
    <name evidence="15" type="ORF">PMAYCL1PPCAC_17503</name>
</gene>
<dbReference type="AlphaFoldDB" id="A0AAN5I0E4"/>
<keyword evidence="16" id="KW-1185">Reference proteome</keyword>
<name>A0AAN5I0E4_9BILA</name>
<evidence type="ECO:0000256" key="9">
    <source>
        <dbReference type="ARBA" id="ARBA00023170"/>
    </source>
</evidence>
<keyword evidence="3 11" id="KW-0479">Metal-binding</keyword>
<comment type="subcellular location">
    <subcellularLocation>
        <location evidence="1 11">Nucleus</location>
    </subcellularLocation>
</comment>
<evidence type="ECO:0008006" key="17">
    <source>
        <dbReference type="Google" id="ProtNLM"/>
    </source>
</evidence>
<keyword evidence="10 11" id="KW-0539">Nucleus</keyword>
<dbReference type="CDD" id="cd06960">
    <property type="entry name" value="NR_DBD_HNF4A"/>
    <property type="match status" value="1"/>
</dbReference>
<evidence type="ECO:0000259" key="13">
    <source>
        <dbReference type="PROSITE" id="PS51030"/>
    </source>
</evidence>
<dbReference type="PROSITE" id="PS00031">
    <property type="entry name" value="NUCLEAR_REC_DBD_1"/>
    <property type="match status" value="1"/>
</dbReference>
<evidence type="ECO:0000313" key="15">
    <source>
        <dbReference type="EMBL" id="GMR47308.1"/>
    </source>
</evidence>
<evidence type="ECO:0000313" key="16">
    <source>
        <dbReference type="Proteomes" id="UP001328107"/>
    </source>
</evidence>
<keyword evidence="4 11" id="KW-0863">Zinc-finger</keyword>
<sequence>MAEDESGARLCLICRSKSDSAHFGVDSCRACAAFFRRTVGLNKTYICRQSNERCDVSKDAKFACRRCRYKRCLEIGMHPKNVHSKFDTRPKETKEESGNSDDDVKPAKKEKKNSDNEMVTVKMEMLSDPGPSRRPQPIISALLHAAPATTPLLKQLSEQYRILLAVRRSCENMLRTQANGGSNSRLNTELANMDRVFPATIGHLGRSVKGTLQAYIDFAVACFPEMQTFDEQEKWILLKTFKTCMFIFEGVYRVKKFMPGNHKVVMITSMTYLDVDNLDHYVSDAGEIHDKEHIKKLCRELTVQSMLLWLGPVLDKAEITEVEAIAVIGLLFWPNYLVKATKRVIDVSYTYQQRIFDELQTYYREVLCLDDYSSRVAHITSILLCVQGIMQRLKEDMEIYRLLNMFDSNDLVYNVVNA</sequence>
<keyword evidence="5 11" id="KW-0862">Zinc</keyword>
<dbReference type="Gene3D" id="3.30.50.10">
    <property type="entry name" value="Erythroid Transcription Factor GATA-1, subunit A"/>
    <property type="match status" value="1"/>
</dbReference>
<evidence type="ECO:0000256" key="3">
    <source>
        <dbReference type="ARBA" id="ARBA00022723"/>
    </source>
</evidence>
<evidence type="ECO:0000256" key="4">
    <source>
        <dbReference type="ARBA" id="ARBA00022771"/>
    </source>
</evidence>
<dbReference type="InterPro" id="IPR035500">
    <property type="entry name" value="NHR-like_dom_sf"/>
</dbReference>
<dbReference type="InterPro" id="IPR013088">
    <property type="entry name" value="Znf_NHR/GATA"/>
</dbReference>
<dbReference type="InterPro" id="IPR000536">
    <property type="entry name" value="Nucl_hrmn_rcpt_lig-bd"/>
</dbReference>
<dbReference type="PANTHER" id="PTHR46011">
    <property type="entry name" value="NUCLEAR HORMONE RECEPTOR FAMILY MEMBER NHR-86-RELATED"/>
    <property type="match status" value="1"/>
</dbReference>
<feature type="domain" description="Nuclear receptor" evidence="13">
    <location>
        <begin position="8"/>
        <end position="84"/>
    </location>
</feature>
<accession>A0AAN5I0E4</accession>
<feature type="region of interest" description="Disordered" evidence="12">
    <location>
        <begin position="83"/>
        <end position="119"/>
    </location>
</feature>
<dbReference type="GO" id="GO:0000978">
    <property type="term" value="F:RNA polymerase II cis-regulatory region sequence-specific DNA binding"/>
    <property type="evidence" value="ECO:0007669"/>
    <property type="project" value="InterPro"/>
</dbReference>
<dbReference type="Proteomes" id="UP001328107">
    <property type="component" value="Unassembled WGS sequence"/>
</dbReference>
<evidence type="ECO:0000256" key="6">
    <source>
        <dbReference type="ARBA" id="ARBA00023015"/>
    </source>
</evidence>
<dbReference type="SMART" id="SM00430">
    <property type="entry name" value="HOLI"/>
    <property type="match status" value="1"/>
</dbReference>
<keyword evidence="8 11" id="KW-0804">Transcription</keyword>
<dbReference type="InterPro" id="IPR049636">
    <property type="entry name" value="HNF4-like_DBD"/>
</dbReference>
<evidence type="ECO:0000256" key="10">
    <source>
        <dbReference type="ARBA" id="ARBA00023242"/>
    </source>
</evidence>
<dbReference type="SMART" id="SM00399">
    <property type="entry name" value="ZnF_C4"/>
    <property type="match status" value="1"/>
</dbReference>
<reference evidence="16" key="1">
    <citation type="submission" date="2022-10" db="EMBL/GenBank/DDBJ databases">
        <title>Genome assembly of Pristionchus species.</title>
        <authorList>
            <person name="Yoshida K."/>
            <person name="Sommer R.J."/>
        </authorList>
    </citation>
    <scope>NUCLEOTIDE SEQUENCE [LARGE SCALE GENOMIC DNA]</scope>
    <source>
        <strain evidence="16">RS5460</strain>
    </source>
</reference>